<comment type="cofactor">
    <cofactor evidence="1">
        <name>FAD</name>
        <dbReference type="ChEBI" id="CHEBI:57692"/>
    </cofactor>
</comment>
<evidence type="ECO:0000256" key="2">
    <source>
        <dbReference type="ARBA" id="ARBA00010989"/>
    </source>
</evidence>
<evidence type="ECO:0000256" key="6">
    <source>
        <dbReference type="SAM" id="SignalP"/>
    </source>
</evidence>
<dbReference type="OrthoDB" id="2219495at2759"/>
<dbReference type="AlphaFoldDB" id="A0A438N066"/>
<keyword evidence="3" id="KW-0285">Flavoprotein</keyword>
<dbReference type="Pfam" id="PF01266">
    <property type="entry name" value="DAO"/>
    <property type="match status" value="1"/>
</dbReference>
<dbReference type="GO" id="GO:0051698">
    <property type="term" value="F:saccharopine oxidase activity"/>
    <property type="evidence" value="ECO:0007669"/>
    <property type="project" value="TreeGrafter"/>
</dbReference>
<dbReference type="VEuPathDB" id="FungiDB:PV10_00488"/>
<feature type="signal peptide" evidence="6">
    <location>
        <begin position="1"/>
        <end position="25"/>
    </location>
</feature>
<evidence type="ECO:0000256" key="4">
    <source>
        <dbReference type="ARBA" id="ARBA00022827"/>
    </source>
</evidence>
<evidence type="ECO:0000256" key="5">
    <source>
        <dbReference type="ARBA" id="ARBA00023002"/>
    </source>
</evidence>
<gene>
    <name evidence="8" type="ORF">B0A52_06799</name>
</gene>
<protein>
    <recommendedName>
        <fullName evidence="7">FAD dependent oxidoreductase domain-containing protein</fullName>
    </recommendedName>
</protein>
<evidence type="ECO:0000256" key="1">
    <source>
        <dbReference type="ARBA" id="ARBA00001974"/>
    </source>
</evidence>
<proteinExistence type="inferred from homology"/>
<comment type="similarity">
    <text evidence="2">Belongs to the MSOX/MTOX family.</text>
</comment>
<dbReference type="GO" id="GO:0008115">
    <property type="term" value="F:sarcosine oxidase activity"/>
    <property type="evidence" value="ECO:0007669"/>
    <property type="project" value="TreeGrafter"/>
</dbReference>
<keyword evidence="4" id="KW-0274">FAD</keyword>
<keyword evidence="5" id="KW-0560">Oxidoreductase</keyword>
<sequence>MPRQAWKSEYQLATLISLTVQLILGSDDLCYEYWLPFVLICFAMDSIKAPDIDVLIVGAGIFGTSAAYHLSRSHPQPSKVTVIDRALVPSPLAASSDINKIVRADYSKPFYMDLAYEAMEAWSSWPILQPHFHQTGWVALDEKGSNLSQRIRHNFRQSGYPDTSADITLDEVKDKWGGVLSGIDTHGFDKAYTNTSAGWADASSAVKALMDESVKNGVNYEVGVVDKLLNDGRSLTGVRTTDGRTLIANRVVLATGAWTPWLMAELEQEMRISSRDSIQTQMQAAGVCVAAFQLSEEESLYYGRMPVLIYGSQGEVMPPNAARFLKFTNSNTFSNPKQHPKTKQFISVPEADQKYVPLSLKQQSIDIIQRRIPGILSDQRPVDDWRICWDAVSPDQNQLVCQHPDPRLSSLFFATAGSFHSWKFLPVIGQYVVNVLKGKSNGVEKDEAWSWKTSWSDSGAHEKVLPKGELGAFV</sequence>
<dbReference type="EMBL" id="NAJM01000032">
    <property type="protein sequence ID" value="RVX69086.1"/>
    <property type="molecule type" value="Genomic_DNA"/>
</dbReference>
<dbReference type="SUPFAM" id="SSF51905">
    <property type="entry name" value="FAD/NAD(P)-binding domain"/>
    <property type="match status" value="1"/>
</dbReference>
<evidence type="ECO:0000313" key="9">
    <source>
        <dbReference type="Proteomes" id="UP000288859"/>
    </source>
</evidence>
<dbReference type="GO" id="GO:0050660">
    <property type="term" value="F:flavin adenine dinucleotide binding"/>
    <property type="evidence" value="ECO:0007669"/>
    <property type="project" value="InterPro"/>
</dbReference>
<dbReference type="PANTHER" id="PTHR10961">
    <property type="entry name" value="PEROXISOMAL SARCOSINE OXIDASE"/>
    <property type="match status" value="1"/>
</dbReference>
<dbReference type="Gene3D" id="3.50.50.60">
    <property type="entry name" value="FAD/NAD(P)-binding domain"/>
    <property type="match status" value="1"/>
</dbReference>
<evidence type="ECO:0000256" key="3">
    <source>
        <dbReference type="ARBA" id="ARBA00022630"/>
    </source>
</evidence>
<feature type="chain" id="PRO_5019465995" description="FAD dependent oxidoreductase domain-containing protein" evidence="6">
    <location>
        <begin position="26"/>
        <end position="474"/>
    </location>
</feature>
<dbReference type="PANTHER" id="PTHR10961:SF37">
    <property type="entry name" value="FAD DEPENDENT OXIDOREDUCTASE DOMAIN-CONTAINING PROTEIN"/>
    <property type="match status" value="1"/>
</dbReference>
<dbReference type="InterPro" id="IPR006076">
    <property type="entry name" value="FAD-dep_OxRdtase"/>
</dbReference>
<organism evidence="8 9">
    <name type="scientific">Exophiala mesophila</name>
    <name type="common">Black yeast-like fungus</name>
    <dbReference type="NCBI Taxonomy" id="212818"/>
    <lineage>
        <taxon>Eukaryota</taxon>
        <taxon>Fungi</taxon>
        <taxon>Dikarya</taxon>
        <taxon>Ascomycota</taxon>
        <taxon>Pezizomycotina</taxon>
        <taxon>Eurotiomycetes</taxon>
        <taxon>Chaetothyriomycetidae</taxon>
        <taxon>Chaetothyriales</taxon>
        <taxon>Herpotrichiellaceae</taxon>
        <taxon>Exophiala</taxon>
    </lineage>
</organism>
<dbReference type="InterPro" id="IPR045170">
    <property type="entry name" value="MTOX"/>
</dbReference>
<accession>A0A438N066</accession>
<reference evidence="8 9" key="1">
    <citation type="submission" date="2017-03" db="EMBL/GenBank/DDBJ databases">
        <title>Genomes of endolithic fungi from Antarctica.</title>
        <authorList>
            <person name="Coleine C."/>
            <person name="Masonjones S."/>
            <person name="Stajich J.E."/>
        </authorList>
    </citation>
    <scope>NUCLEOTIDE SEQUENCE [LARGE SCALE GENOMIC DNA]</scope>
    <source>
        <strain evidence="8 9">CCFEE 6314</strain>
    </source>
</reference>
<keyword evidence="6" id="KW-0732">Signal</keyword>
<dbReference type="Gene3D" id="3.30.9.10">
    <property type="entry name" value="D-Amino Acid Oxidase, subunit A, domain 2"/>
    <property type="match status" value="1"/>
</dbReference>
<dbReference type="InterPro" id="IPR036188">
    <property type="entry name" value="FAD/NAD-bd_sf"/>
</dbReference>
<evidence type="ECO:0000313" key="8">
    <source>
        <dbReference type="EMBL" id="RVX69086.1"/>
    </source>
</evidence>
<dbReference type="Proteomes" id="UP000288859">
    <property type="component" value="Unassembled WGS sequence"/>
</dbReference>
<evidence type="ECO:0000259" key="7">
    <source>
        <dbReference type="Pfam" id="PF01266"/>
    </source>
</evidence>
<name>A0A438N066_EXOME</name>
<comment type="caution">
    <text evidence="8">The sequence shown here is derived from an EMBL/GenBank/DDBJ whole genome shotgun (WGS) entry which is preliminary data.</text>
</comment>
<feature type="domain" description="FAD dependent oxidoreductase" evidence="7">
    <location>
        <begin position="53"/>
        <end position="433"/>
    </location>
</feature>